<dbReference type="AlphaFoldDB" id="A0A7J4J132"/>
<evidence type="ECO:0000313" key="2">
    <source>
        <dbReference type="Proteomes" id="UP000565078"/>
    </source>
</evidence>
<protein>
    <submittedName>
        <fullName evidence="1">Uncharacterized protein</fullName>
    </submittedName>
</protein>
<organism evidence="1 2">
    <name type="scientific">Candidatus Iainarchaeum sp</name>
    <dbReference type="NCBI Taxonomy" id="3101447"/>
    <lineage>
        <taxon>Archaea</taxon>
        <taxon>Candidatus Iainarchaeota</taxon>
        <taxon>Candidatus Iainarchaeia</taxon>
        <taxon>Candidatus Iainarchaeales</taxon>
        <taxon>Candidatus Iainarchaeaceae</taxon>
        <taxon>Candidatus Iainarchaeum</taxon>
    </lineage>
</organism>
<sequence>MRREGATSPLAAVRNTSDWGVIKLILNPESYSWEFIPVDGASFTDSGTRGCR</sequence>
<reference evidence="2" key="1">
    <citation type="journal article" date="2020" name="bioRxiv">
        <title>A rank-normalized archaeal taxonomy based on genome phylogeny resolves widespread incomplete and uneven classifications.</title>
        <authorList>
            <person name="Rinke C."/>
            <person name="Chuvochina M."/>
            <person name="Mussig A.J."/>
            <person name="Chaumeil P.-A."/>
            <person name="Waite D.W."/>
            <person name="Whitman W.B."/>
            <person name="Parks D.H."/>
            <person name="Hugenholtz P."/>
        </authorList>
    </citation>
    <scope>NUCLEOTIDE SEQUENCE [LARGE SCALE GENOMIC DNA]</scope>
</reference>
<comment type="caution">
    <text evidence="1">The sequence shown here is derived from an EMBL/GenBank/DDBJ whole genome shotgun (WGS) entry which is preliminary data.</text>
</comment>
<proteinExistence type="predicted"/>
<evidence type="ECO:0000313" key="1">
    <source>
        <dbReference type="EMBL" id="HIH10095.1"/>
    </source>
</evidence>
<accession>A0A7J4J132</accession>
<name>A0A7J4J132_9ARCH</name>
<dbReference type="EMBL" id="DUGC01000085">
    <property type="protein sequence ID" value="HIH10095.1"/>
    <property type="molecule type" value="Genomic_DNA"/>
</dbReference>
<gene>
    <name evidence="1" type="ORF">HA254_05515</name>
</gene>
<dbReference type="Proteomes" id="UP000565078">
    <property type="component" value="Unassembled WGS sequence"/>
</dbReference>